<comment type="caution">
    <text evidence="2">The sequence shown here is derived from an EMBL/GenBank/DDBJ whole genome shotgun (WGS) entry which is preliminary data.</text>
</comment>
<evidence type="ECO:0000313" key="3">
    <source>
        <dbReference type="Proteomes" id="UP000570361"/>
    </source>
</evidence>
<keyword evidence="1" id="KW-0472">Membrane</keyword>
<dbReference type="EMBL" id="JACHXK010000003">
    <property type="protein sequence ID" value="MBB3109755.1"/>
    <property type="molecule type" value="Genomic_DNA"/>
</dbReference>
<evidence type="ECO:0000256" key="1">
    <source>
        <dbReference type="SAM" id="Phobius"/>
    </source>
</evidence>
<dbReference type="AlphaFoldDB" id="A0A7W5AVU7"/>
<keyword evidence="1" id="KW-1133">Transmembrane helix</keyword>
<proteinExistence type="predicted"/>
<accession>A0A7W5AVU7</accession>
<dbReference type="Proteomes" id="UP000570361">
    <property type="component" value="Unassembled WGS sequence"/>
</dbReference>
<sequence length="35" mass="3986">MGKKVTDQAFVIFIGLACAMPFVLFWLWLKLIATL</sequence>
<protein>
    <submittedName>
        <fullName evidence="2">Uncharacterized protein</fullName>
    </submittedName>
</protein>
<reference evidence="2 3" key="1">
    <citation type="submission" date="2020-08" db="EMBL/GenBank/DDBJ databases">
        <title>Genomic Encyclopedia of Type Strains, Phase III (KMG-III): the genomes of soil and plant-associated and newly described type strains.</title>
        <authorList>
            <person name="Whitman W."/>
        </authorList>
    </citation>
    <scope>NUCLEOTIDE SEQUENCE [LARGE SCALE GENOMIC DNA]</scope>
    <source>
        <strain evidence="2 3">CECT 5862</strain>
    </source>
</reference>
<evidence type="ECO:0000313" key="2">
    <source>
        <dbReference type="EMBL" id="MBB3109755.1"/>
    </source>
</evidence>
<feature type="transmembrane region" description="Helical" evidence="1">
    <location>
        <begin position="9"/>
        <end position="29"/>
    </location>
</feature>
<gene>
    <name evidence="2" type="ORF">FHS18_001818</name>
</gene>
<dbReference type="PROSITE" id="PS51257">
    <property type="entry name" value="PROKAR_LIPOPROTEIN"/>
    <property type="match status" value="1"/>
</dbReference>
<organism evidence="2 3">
    <name type="scientific">Paenibacillus phyllosphaerae</name>
    <dbReference type="NCBI Taxonomy" id="274593"/>
    <lineage>
        <taxon>Bacteria</taxon>
        <taxon>Bacillati</taxon>
        <taxon>Bacillota</taxon>
        <taxon>Bacilli</taxon>
        <taxon>Bacillales</taxon>
        <taxon>Paenibacillaceae</taxon>
        <taxon>Paenibacillus</taxon>
    </lineage>
</organism>
<name>A0A7W5AVU7_9BACL</name>
<keyword evidence="1" id="KW-0812">Transmembrane</keyword>
<keyword evidence="3" id="KW-1185">Reference proteome</keyword>